<dbReference type="Proteomes" id="UP000249396">
    <property type="component" value="Unassembled WGS sequence"/>
</dbReference>
<proteinExistence type="predicted"/>
<sequence length="212" mass="23899">MIHIKGTQKVTGTNIKAWRNRMMIISIALICIIPFGFAWYLAKNPQLVKDRQKTNYGHLISPAQSIDYDLFFQAPVTTVENLPEIKGHWVMVQIVAGPVCADICKETLQKTEKVRLLMSKDIPRVRRLLLFPGQASPDSAREIANLNPALLITGMSDALRQRLQDSVGRPLAEGTVLLLDPFSNAMMWYEPGFDPYGILKDLQRLLRISQIG</sequence>
<dbReference type="EMBL" id="QJPH01000412">
    <property type="protein sequence ID" value="PZN74825.1"/>
    <property type="molecule type" value="Genomic_DNA"/>
</dbReference>
<name>A0A2W4QRX2_9GAMM</name>
<evidence type="ECO:0008006" key="4">
    <source>
        <dbReference type="Google" id="ProtNLM"/>
    </source>
</evidence>
<accession>A0A2W4QRX2</accession>
<comment type="caution">
    <text evidence="2">The sequence shown here is derived from an EMBL/GenBank/DDBJ whole genome shotgun (WGS) entry which is preliminary data.</text>
</comment>
<dbReference type="AlphaFoldDB" id="A0A2W4QRX2"/>
<evidence type="ECO:0000313" key="3">
    <source>
        <dbReference type="Proteomes" id="UP000249396"/>
    </source>
</evidence>
<reference evidence="2 3" key="1">
    <citation type="journal article" date="2018" name="Aquat. Microb. Ecol.">
        <title>Gammaproteobacterial methanotrophs dominate.</title>
        <authorList>
            <person name="Rissanen A.J."/>
            <person name="Saarenheimo J."/>
            <person name="Tiirola M."/>
            <person name="Peura S."/>
            <person name="Aalto S.L."/>
            <person name="Karvinen A."/>
            <person name="Nykanen H."/>
        </authorList>
    </citation>
    <scope>NUCLEOTIDE SEQUENCE [LARGE SCALE GENOMIC DNA]</scope>
    <source>
        <strain evidence="2">AMbin10</strain>
    </source>
</reference>
<keyword evidence="1" id="KW-1133">Transmembrane helix</keyword>
<keyword evidence="1" id="KW-0472">Membrane</keyword>
<protein>
    <recommendedName>
        <fullName evidence="4">Cytochrome oxidase assembly protein</fullName>
    </recommendedName>
</protein>
<gene>
    <name evidence="2" type="ORF">DM484_20265</name>
</gene>
<evidence type="ECO:0000313" key="2">
    <source>
        <dbReference type="EMBL" id="PZN74825.1"/>
    </source>
</evidence>
<keyword evidence="1" id="KW-0812">Transmembrane</keyword>
<organism evidence="2 3">
    <name type="scientific">Candidatus Methylumidiphilus alinenensis</name>
    <dbReference type="NCBI Taxonomy" id="2202197"/>
    <lineage>
        <taxon>Bacteria</taxon>
        <taxon>Pseudomonadati</taxon>
        <taxon>Pseudomonadota</taxon>
        <taxon>Gammaproteobacteria</taxon>
        <taxon>Methylococcales</taxon>
        <taxon>Candidatus Methylumidiphilus</taxon>
    </lineage>
</organism>
<evidence type="ECO:0000256" key="1">
    <source>
        <dbReference type="SAM" id="Phobius"/>
    </source>
</evidence>
<feature type="transmembrane region" description="Helical" evidence="1">
    <location>
        <begin position="21"/>
        <end position="42"/>
    </location>
</feature>